<dbReference type="RefSeq" id="XP_013899035.1">
    <property type="nucleotide sequence ID" value="XM_014043581.1"/>
</dbReference>
<dbReference type="PANTHER" id="PTHR36029:SF1">
    <property type="entry name" value="PROTEIN TPLATE"/>
    <property type="match status" value="1"/>
</dbReference>
<protein>
    <submittedName>
        <fullName evidence="2">Uncharacterized protein</fullName>
    </submittedName>
</protein>
<dbReference type="STRING" id="145388.A0A0D2N148"/>
<keyword evidence="3" id="KW-1185">Reference proteome</keyword>
<dbReference type="EMBL" id="KK101678">
    <property type="protein sequence ID" value="KIZ00016.1"/>
    <property type="molecule type" value="Genomic_DNA"/>
</dbReference>
<dbReference type="InterPro" id="IPR011989">
    <property type="entry name" value="ARM-like"/>
</dbReference>
<accession>A0A0D2N148</accession>
<sequence length="797" mass="79989">MVVPHTLSVTPAVRAAATTTLGAILLQPDVQAALATTPALAATSDEWWDAVTDGLADSTADVILAALAATNKLFDAAGAATRGALAMRASARRTALRVCLVMGPLMDTWRMLSSHAQVSVVSLLGHVAAAVTQPDSHGQPGPGSGGGGDDAAGLGGSLGAALAGAVAYLAGALQSLNPAVKLEAGRVLLRMSRAARGLPPLAPVRLAGSVPPAVAASAISALLELKERLLVEAALAEVISLVAGHLDVLPVEARVDVLRRLWPMISLLQSPTDRTAAFVAAWRTALGMHLQAAEAAAKGARARNAWPEGTLLTSVLADPYIQDIINPKAQAQPQPPLQAPAPALGAPQPGSQPSGAAGEGPPGGAAAGPTGGSGFSPAAAGPTGASVASTSTAAGNTGGPGAGWTAGSPRASDGGGPTSPTGSALTDTQQRLSSGARAVGDTLSGAAVSAADLVRSAGLALPRLFDGPAAPAGARPPASLKHELVCALLGVLARHPSVTLALQLPPGEPVEPPLAPEDGEADQDPAAAAAAANGAEPAAAAAPVRVEQPLHPNAAAHGELQERAVLWLDAAVAALGATAGCLRWEPALAPPLPGQPPAPRLPAVEAVNLTTVPVDVWLQLLQATCAAARAVLRAHGHGGLKSVYRANGGRMLSRLAEFDVGGALARALEGASISLQAMIQRALTGWRGLSLAARPRVLWVAAHYLELPAMLDDTWACLLGCVEDTLLRVWRMEGDAHARLLAAGAREGLLFKKVAITQLGASQGRGSQALFDAAAASALVELPEYRADGLQVWGVAV</sequence>
<organism evidence="2 3">
    <name type="scientific">Monoraphidium neglectum</name>
    <dbReference type="NCBI Taxonomy" id="145388"/>
    <lineage>
        <taxon>Eukaryota</taxon>
        <taxon>Viridiplantae</taxon>
        <taxon>Chlorophyta</taxon>
        <taxon>core chlorophytes</taxon>
        <taxon>Chlorophyceae</taxon>
        <taxon>CS clade</taxon>
        <taxon>Sphaeropleales</taxon>
        <taxon>Selenastraceae</taxon>
        <taxon>Monoraphidium</taxon>
    </lineage>
</organism>
<gene>
    <name evidence="2" type="ORF">MNEG_7950</name>
</gene>
<proteinExistence type="predicted"/>
<dbReference type="Proteomes" id="UP000054498">
    <property type="component" value="Unassembled WGS sequence"/>
</dbReference>
<feature type="region of interest" description="Disordered" evidence="1">
    <location>
        <begin position="503"/>
        <end position="542"/>
    </location>
</feature>
<reference evidence="2 3" key="1">
    <citation type="journal article" date="2013" name="BMC Genomics">
        <title>Reconstruction of the lipid metabolism for the microalga Monoraphidium neglectum from its genome sequence reveals characteristics suitable for biofuel production.</title>
        <authorList>
            <person name="Bogen C."/>
            <person name="Al-Dilaimi A."/>
            <person name="Albersmeier A."/>
            <person name="Wichmann J."/>
            <person name="Grundmann M."/>
            <person name="Rupp O."/>
            <person name="Lauersen K.J."/>
            <person name="Blifernez-Klassen O."/>
            <person name="Kalinowski J."/>
            <person name="Goesmann A."/>
            <person name="Mussgnug J.H."/>
            <person name="Kruse O."/>
        </authorList>
    </citation>
    <scope>NUCLEOTIDE SEQUENCE [LARGE SCALE GENOMIC DNA]</scope>
    <source>
        <strain evidence="2 3">SAG 48.87</strain>
    </source>
</reference>
<evidence type="ECO:0000313" key="2">
    <source>
        <dbReference type="EMBL" id="KIZ00016.1"/>
    </source>
</evidence>
<feature type="compositionally biased region" description="Polar residues" evidence="1">
    <location>
        <begin position="424"/>
        <end position="433"/>
    </location>
</feature>
<dbReference type="GO" id="GO:0006897">
    <property type="term" value="P:endocytosis"/>
    <property type="evidence" value="ECO:0007669"/>
    <property type="project" value="InterPro"/>
</dbReference>
<feature type="compositionally biased region" description="Gly residues" evidence="1">
    <location>
        <begin position="357"/>
        <end position="374"/>
    </location>
</feature>
<evidence type="ECO:0000313" key="3">
    <source>
        <dbReference type="Proteomes" id="UP000054498"/>
    </source>
</evidence>
<feature type="compositionally biased region" description="Pro residues" evidence="1">
    <location>
        <begin position="506"/>
        <end position="515"/>
    </location>
</feature>
<dbReference type="AlphaFoldDB" id="A0A0D2N148"/>
<feature type="compositionally biased region" description="Low complexity" evidence="1">
    <location>
        <begin position="340"/>
        <end position="356"/>
    </location>
</feature>
<feature type="region of interest" description="Disordered" evidence="1">
    <location>
        <begin position="330"/>
        <end position="437"/>
    </location>
</feature>
<dbReference type="InterPro" id="IPR037501">
    <property type="entry name" value="TPLATE"/>
</dbReference>
<dbReference type="PANTHER" id="PTHR36029">
    <property type="entry name" value="TSET COMPLEX MEMBER TSTA"/>
    <property type="match status" value="1"/>
</dbReference>
<feature type="compositionally biased region" description="Low complexity" evidence="1">
    <location>
        <begin position="375"/>
        <end position="395"/>
    </location>
</feature>
<dbReference type="KEGG" id="mng:MNEG_7950"/>
<feature type="compositionally biased region" description="Low complexity" evidence="1">
    <location>
        <begin position="524"/>
        <end position="542"/>
    </location>
</feature>
<dbReference type="OrthoDB" id="553276at2759"/>
<dbReference type="GeneID" id="25740826"/>
<name>A0A0D2N148_9CHLO</name>
<dbReference type="Gene3D" id="1.25.10.10">
    <property type="entry name" value="Leucine-rich Repeat Variant"/>
    <property type="match status" value="1"/>
</dbReference>
<evidence type="ECO:0000256" key="1">
    <source>
        <dbReference type="SAM" id="MobiDB-lite"/>
    </source>
</evidence>